<keyword evidence="11" id="KW-1185">Reference proteome</keyword>
<keyword evidence="6" id="KW-0560">Oxidoreductase</keyword>
<evidence type="ECO:0000256" key="2">
    <source>
        <dbReference type="ARBA" id="ARBA00004196"/>
    </source>
</evidence>
<feature type="domain" description="4Fe-4S Mo/W bis-MGD-type" evidence="9">
    <location>
        <begin position="59"/>
        <end position="115"/>
    </location>
</feature>
<protein>
    <submittedName>
        <fullName evidence="10">Molybdopterin oxidoreductase Fe4S4 region</fullName>
    </submittedName>
</protein>
<keyword evidence="7" id="KW-0408">Iron</keyword>
<keyword evidence="8" id="KW-0411">Iron-sulfur</keyword>
<dbReference type="Pfam" id="PF04879">
    <property type="entry name" value="Molybdop_Fe4S4"/>
    <property type="match status" value="1"/>
</dbReference>
<dbReference type="SMART" id="SM00926">
    <property type="entry name" value="Molybdop_Fe4S4"/>
    <property type="match status" value="1"/>
</dbReference>
<evidence type="ECO:0000256" key="7">
    <source>
        <dbReference type="ARBA" id="ARBA00023004"/>
    </source>
</evidence>
<dbReference type="AlphaFoldDB" id="W6JTW5"/>
<comment type="cofactor">
    <cofactor evidence="1">
        <name>[4Fe-4S] cluster</name>
        <dbReference type="ChEBI" id="CHEBI:49883"/>
    </cofactor>
</comment>
<dbReference type="PROSITE" id="PS51669">
    <property type="entry name" value="4FE4S_MOW_BIS_MGD"/>
    <property type="match status" value="1"/>
</dbReference>
<keyword evidence="5" id="KW-0479">Metal-binding</keyword>
<dbReference type="Gene3D" id="3.40.50.740">
    <property type="match status" value="1"/>
</dbReference>
<organism evidence="10 11">
    <name type="scientific">Nostocoides australiense Ben110</name>
    <dbReference type="NCBI Taxonomy" id="1193182"/>
    <lineage>
        <taxon>Bacteria</taxon>
        <taxon>Bacillati</taxon>
        <taxon>Actinomycetota</taxon>
        <taxon>Actinomycetes</taxon>
        <taxon>Micrococcales</taxon>
        <taxon>Intrasporangiaceae</taxon>
        <taxon>Nostocoides</taxon>
    </lineage>
</organism>
<comment type="subcellular location">
    <subcellularLocation>
        <location evidence="2">Cell envelope</location>
    </subcellularLocation>
</comment>
<dbReference type="GO" id="GO:0009055">
    <property type="term" value="F:electron transfer activity"/>
    <property type="evidence" value="ECO:0007669"/>
    <property type="project" value="TreeGrafter"/>
</dbReference>
<proteinExistence type="inferred from homology"/>
<reference evidence="10 11" key="1">
    <citation type="journal article" date="2013" name="ISME J.">
        <title>A metabolic model for members of the genus Tetrasphaera involved in enhanced biological phosphorus removal.</title>
        <authorList>
            <person name="Kristiansen R."/>
            <person name="Nguyen H.T.T."/>
            <person name="Saunders A.M."/>
            <person name="Nielsen J.L."/>
            <person name="Wimmer R."/>
            <person name="Le V.Q."/>
            <person name="McIlroy S.J."/>
            <person name="Petrovski S."/>
            <person name="Seviour R.J."/>
            <person name="Calteau A."/>
            <person name="Nielsen K.L."/>
            <person name="Nielsen P.H."/>
        </authorList>
    </citation>
    <scope>NUCLEOTIDE SEQUENCE [LARGE SCALE GENOMIC DNA]</scope>
    <source>
        <strain evidence="10 11">Ben110</strain>
    </source>
</reference>
<dbReference type="GO" id="GO:0016491">
    <property type="term" value="F:oxidoreductase activity"/>
    <property type="evidence" value="ECO:0007669"/>
    <property type="project" value="UniProtKB-KW"/>
</dbReference>
<dbReference type="GO" id="GO:0030313">
    <property type="term" value="C:cell envelope"/>
    <property type="evidence" value="ECO:0007669"/>
    <property type="project" value="UniProtKB-SubCell"/>
</dbReference>
<evidence type="ECO:0000313" key="10">
    <source>
        <dbReference type="EMBL" id="CCH72798.1"/>
    </source>
</evidence>
<dbReference type="GO" id="GO:0030151">
    <property type="term" value="F:molybdenum ion binding"/>
    <property type="evidence" value="ECO:0007669"/>
    <property type="project" value="TreeGrafter"/>
</dbReference>
<dbReference type="PANTHER" id="PTHR43598:SF1">
    <property type="entry name" value="FORMATE DEHYDROGENASE-O MAJOR SUBUNIT"/>
    <property type="match status" value="1"/>
</dbReference>
<name>W6JTW5_9MICO</name>
<evidence type="ECO:0000256" key="4">
    <source>
        <dbReference type="ARBA" id="ARBA00022485"/>
    </source>
</evidence>
<dbReference type="InterPro" id="IPR006963">
    <property type="entry name" value="Mopterin_OxRdtase_4Fe-4S_dom"/>
</dbReference>
<accession>W6JTW5</accession>
<dbReference type="SUPFAM" id="SSF53706">
    <property type="entry name" value="Formate dehydrogenase/DMSO reductase, domains 1-3"/>
    <property type="match status" value="1"/>
</dbReference>
<comment type="caution">
    <text evidence="10">The sequence shown here is derived from an EMBL/GenBank/DDBJ whole genome shotgun (WGS) entry which is preliminary data.</text>
</comment>
<dbReference type="GO" id="GO:0009061">
    <property type="term" value="P:anaerobic respiration"/>
    <property type="evidence" value="ECO:0007669"/>
    <property type="project" value="TreeGrafter"/>
</dbReference>
<evidence type="ECO:0000256" key="6">
    <source>
        <dbReference type="ARBA" id="ARBA00023002"/>
    </source>
</evidence>
<keyword evidence="4" id="KW-0004">4Fe-4S</keyword>
<gene>
    <name evidence="10" type="ORF">BN11_1990003</name>
</gene>
<evidence type="ECO:0000256" key="8">
    <source>
        <dbReference type="ARBA" id="ARBA00023014"/>
    </source>
</evidence>
<dbReference type="GO" id="GO:0051539">
    <property type="term" value="F:4 iron, 4 sulfur cluster binding"/>
    <property type="evidence" value="ECO:0007669"/>
    <property type="project" value="UniProtKB-KW"/>
</dbReference>
<dbReference type="STRING" id="1193182.BN11_1990003"/>
<dbReference type="Proteomes" id="UP000035763">
    <property type="component" value="Unassembled WGS sequence"/>
</dbReference>
<evidence type="ECO:0000256" key="1">
    <source>
        <dbReference type="ARBA" id="ARBA00001966"/>
    </source>
</evidence>
<evidence type="ECO:0000259" key="9">
    <source>
        <dbReference type="PROSITE" id="PS51669"/>
    </source>
</evidence>
<evidence type="ECO:0000256" key="3">
    <source>
        <dbReference type="ARBA" id="ARBA00010312"/>
    </source>
</evidence>
<dbReference type="PANTHER" id="PTHR43598">
    <property type="entry name" value="TUNGSTEN-CONTAINING FORMYLMETHANOFURAN DEHYDROGENASE 2 SUBUNIT B"/>
    <property type="match status" value="1"/>
</dbReference>
<sequence>MHQDGASDPTEQEGAMADRGTFLGWPVLRQLASGDFLGRGPAVTTRHTRERTARTATADKVVKSVCPYCAVGCGQNIFVKDGRVVQIEGDPDSPVSRGRLCPKGSASEQLVNNPRRQTTVLYRAPYATDWTHLGLDEATDMIADRVVETRRRTWQDKDEHGQFLRRTMGIASLGGAALDNEENYLMKKLYTAMGAIQVENQARI</sequence>
<comment type="similarity">
    <text evidence="3">Belongs to the prokaryotic molybdopterin-containing oxidoreductase family.</text>
</comment>
<dbReference type="EMBL" id="CAJA01000111">
    <property type="protein sequence ID" value="CCH72798.1"/>
    <property type="molecule type" value="Genomic_DNA"/>
</dbReference>
<evidence type="ECO:0000313" key="11">
    <source>
        <dbReference type="Proteomes" id="UP000035763"/>
    </source>
</evidence>
<dbReference type="Gene3D" id="2.20.25.90">
    <property type="entry name" value="ADC-like domains"/>
    <property type="match status" value="1"/>
</dbReference>
<evidence type="ECO:0000256" key="5">
    <source>
        <dbReference type="ARBA" id="ARBA00022723"/>
    </source>
</evidence>